<reference evidence="1 2" key="1">
    <citation type="journal article" date="2010" name="Nature">
        <title>The Ectocarpus genome and the independent evolution of multicellularity in brown algae.</title>
        <authorList>
            <person name="Cock J.M."/>
            <person name="Sterck L."/>
            <person name="Rouze P."/>
            <person name="Scornet D."/>
            <person name="Allen A.E."/>
            <person name="Amoutzias G."/>
            <person name="Anthouard V."/>
            <person name="Artiguenave F."/>
            <person name="Aury J.M."/>
            <person name="Badger J.H."/>
            <person name="Beszteri B."/>
            <person name="Billiau K."/>
            <person name="Bonnet E."/>
            <person name="Bothwell J.H."/>
            <person name="Bowler C."/>
            <person name="Boyen C."/>
            <person name="Brownlee C."/>
            <person name="Carrano C.J."/>
            <person name="Charrier B."/>
            <person name="Cho G.Y."/>
            <person name="Coelho S.M."/>
            <person name="Collen J."/>
            <person name="Corre E."/>
            <person name="Da Silva C."/>
            <person name="Delage L."/>
            <person name="Delaroque N."/>
            <person name="Dittami S.M."/>
            <person name="Doulbeau S."/>
            <person name="Elias M."/>
            <person name="Farnham G."/>
            <person name="Gachon C.M."/>
            <person name="Gschloessl B."/>
            <person name="Heesch S."/>
            <person name="Jabbari K."/>
            <person name="Jubin C."/>
            <person name="Kawai H."/>
            <person name="Kimura K."/>
            <person name="Kloareg B."/>
            <person name="Kupper F.C."/>
            <person name="Lang D."/>
            <person name="Le Bail A."/>
            <person name="Leblanc C."/>
            <person name="Lerouge P."/>
            <person name="Lohr M."/>
            <person name="Lopez P.J."/>
            <person name="Martens C."/>
            <person name="Maumus F."/>
            <person name="Michel G."/>
            <person name="Miranda-Saavedra D."/>
            <person name="Morales J."/>
            <person name="Moreau H."/>
            <person name="Motomura T."/>
            <person name="Nagasato C."/>
            <person name="Napoli C.A."/>
            <person name="Nelson D.R."/>
            <person name="Nyvall-Collen P."/>
            <person name="Peters A.F."/>
            <person name="Pommier C."/>
            <person name="Potin P."/>
            <person name="Poulain J."/>
            <person name="Quesneville H."/>
            <person name="Read B."/>
            <person name="Rensing S.A."/>
            <person name="Ritter A."/>
            <person name="Rousvoal S."/>
            <person name="Samanta M."/>
            <person name="Samson G."/>
            <person name="Schroeder D.C."/>
            <person name="Segurens B."/>
            <person name="Strittmatter M."/>
            <person name="Tonon T."/>
            <person name="Tregear J.W."/>
            <person name="Valentin K."/>
            <person name="von Dassow P."/>
            <person name="Yamagishi T."/>
            <person name="Van de Peer Y."/>
            <person name="Wincker P."/>
        </authorList>
    </citation>
    <scope>NUCLEOTIDE SEQUENCE [LARGE SCALE GENOMIC DNA]</scope>
    <source>
        <strain evidence="2">Ec32 / CCAP1310/4</strain>
    </source>
</reference>
<proteinExistence type="predicted"/>
<evidence type="ECO:0000313" key="1">
    <source>
        <dbReference type="EMBL" id="CBJ32577.1"/>
    </source>
</evidence>
<gene>
    <name evidence="1" type="ORF">Esi_0348_0021</name>
</gene>
<protein>
    <submittedName>
        <fullName evidence="1">Uncharacterized protein</fullName>
    </submittedName>
</protein>
<evidence type="ECO:0000313" key="2">
    <source>
        <dbReference type="Proteomes" id="UP000002630"/>
    </source>
</evidence>
<dbReference type="InParanoid" id="D7FYN5"/>
<keyword evidence="2" id="KW-1185">Reference proteome</keyword>
<name>D7FYN5_ECTSI</name>
<dbReference type="AlphaFoldDB" id="D7FYN5"/>
<organism evidence="1 2">
    <name type="scientific">Ectocarpus siliculosus</name>
    <name type="common">Brown alga</name>
    <name type="synonym">Conferva siliculosa</name>
    <dbReference type="NCBI Taxonomy" id="2880"/>
    <lineage>
        <taxon>Eukaryota</taxon>
        <taxon>Sar</taxon>
        <taxon>Stramenopiles</taxon>
        <taxon>Ochrophyta</taxon>
        <taxon>PX clade</taxon>
        <taxon>Phaeophyceae</taxon>
        <taxon>Ectocarpales</taxon>
        <taxon>Ectocarpaceae</taxon>
        <taxon>Ectocarpus</taxon>
    </lineage>
</organism>
<accession>D7FYN5</accession>
<sequence length="115" mass="13359">MGTDFANWLIDCHRKYDKEFHFREPMSSPPDPACRHYKMANFGSGTNSRVFESHKTKVKLKAKKVYGTINFFEEKEDEFGLLVKFFSFQRWPKEVYGNTDPAKGLLVIANLDTGE</sequence>
<dbReference type="Proteomes" id="UP000002630">
    <property type="component" value="Unassembled WGS sequence"/>
</dbReference>
<dbReference type="EMBL" id="FN649760">
    <property type="protein sequence ID" value="CBJ32577.1"/>
    <property type="molecule type" value="Genomic_DNA"/>
</dbReference>